<dbReference type="RefSeq" id="WP_012827480.1">
    <property type="nucleotide sequence ID" value="NC_013440.1"/>
</dbReference>
<dbReference type="KEGG" id="hoh:Hoch_2330"/>
<dbReference type="AlphaFoldDB" id="D0LI43"/>
<organism evidence="2 3">
    <name type="scientific">Haliangium ochraceum (strain DSM 14365 / JCM 11303 / SMP-2)</name>
    <dbReference type="NCBI Taxonomy" id="502025"/>
    <lineage>
        <taxon>Bacteria</taxon>
        <taxon>Pseudomonadati</taxon>
        <taxon>Myxococcota</taxon>
        <taxon>Polyangia</taxon>
        <taxon>Haliangiales</taxon>
        <taxon>Kofleriaceae</taxon>
        <taxon>Haliangium</taxon>
    </lineage>
</organism>
<dbReference type="EMBL" id="CP001804">
    <property type="protein sequence ID" value="ACY14872.1"/>
    <property type="molecule type" value="Genomic_DNA"/>
</dbReference>
<evidence type="ECO:0000313" key="2">
    <source>
        <dbReference type="EMBL" id="ACY14872.1"/>
    </source>
</evidence>
<evidence type="ECO:0000313" key="3">
    <source>
        <dbReference type="Proteomes" id="UP000001880"/>
    </source>
</evidence>
<feature type="compositionally biased region" description="Basic residues" evidence="1">
    <location>
        <begin position="49"/>
        <end position="60"/>
    </location>
</feature>
<feature type="region of interest" description="Disordered" evidence="1">
    <location>
        <begin position="32"/>
        <end position="75"/>
    </location>
</feature>
<reference evidence="2 3" key="1">
    <citation type="journal article" date="2010" name="Stand. Genomic Sci.">
        <title>Complete genome sequence of Haliangium ochraceum type strain (SMP-2).</title>
        <authorList>
            <consortium name="US DOE Joint Genome Institute (JGI-PGF)"/>
            <person name="Ivanova N."/>
            <person name="Daum C."/>
            <person name="Lang E."/>
            <person name="Abt B."/>
            <person name="Kopitz M."/>
            <person name="Saunders E."/>
            <person name="Lapidus A."/>
            <person name="Lucas S."/>
            <person name="Glavina Del Rio T."/>
            <person name="Nolan M."/>
            <person name="Tice H."/>
            <person name="Copeland A."/>
            <person name="Cheng J.F."/>
            <person name="Chen F."/>
            <person name="Bruce D."/>
            <person name="Goodwin L."/>
            <person name="Pitluck S."/>
            <person name="Mavromatis K."/>
            <person name="Pati A."/>
            <person name="Mikhailova N."/>
            <person name="Chen A."/>
            <person name="Palaniappan K."/>
            <person name="Land M."/>
            <person name="Hauser L."/>
            <person name="Chang Y.J."/>
            <person name="Jeffries C.D."/>
            <person name="Detter J.C."/>
            <person name="Brettin T."/>
            <person name="Rohde M."/>
            <person name="Goker M."/>
            <person name="Bristow J."/>
            <person name="Markowitz V."/>
            <person name="Eisen J.A."/>
            <person name="Hugenholtz P."/>
            <person name="Kyrpides N.C."/>
            <person name="Klenk H.P."/>
        </authorList>
    </citation>
    <scope>NUCLEOTIDE SEQUENCE [LARGE SCALE GENOMIC DNA]</scope>
    <source>
        <strain evidence="3">DSM 14365 / CIP 107738 / JCM 11303 / AJ 13395 / SMP-2</strain>
    </source>
</reference>
<proteinExistence type="predicted"/>
<keyword evidence="3" id="KW-1185">Reference proteome</keyword>
<protein>
    <recommendedName>
        <fullName evidence="4">TonB C-terminal domain-containing protein</fullName>
    </recommendedName>
</protein>
<dbReference type="Proteomes" id="UP000001880">
    <property type="component" value="Chromosome"/>
</dbReference>
<evidence type="ECO:0008006" key="4">
    <source>
        <dbReference type="Google" id="ProtNLM"/>
    </source>
</evidence>
<name>D0LI43_HALO1</name>
<accession>D0LI43</accession>
<sequence>MRFSLGLFLGILLGAGGTFAWLERPWEVEEAAVESDAGPETAEAAQPDKKRKRRGRRGRRGAGAQAPQDQNPAEADQAIPTLTAADRALRWQGDSVALPPRSLDMADGDEARALSNGEIDRVIGGQSQPVIACIVEARGNAELEARIQVEMLVSGQGRVQRMRVRAPAYLFDNGFYPCARRAVMALRFPSTGAPTVVNAPYDLR</sequence>
<dbReference type="STRING" id="502025.Hoch_2330"/>
<evidence type="ECO:0000256" key="1">
    <source>
        <dbReference type="SAM" id="MobiDB-lite"/>
    </source>
</evidence>
<gene>
    <name evidence="2" type="ordered locus">Hoch_2330</name>
</gene>
<dbReference type="HOGENOM" id="CLU_1341702_0_0_7"/>